<dbReference type="EMBL" id="CP056794">
    <property type="protein sequence ID" value="QLY95333.1"/>
    <property type="molecule type" value="Genomic_DNA"/>
</dbReference>
<dbReference type="EMBL" id="WTRX01000042">
    <property type="protein sequence ID" value="MWU33016.1"/>
    <property type="molecule type" value="Genomic_DNA"/>
</dbReference>
<reference evidence="4 27" key="7">
    <citation type="journal article" date="2018" name="MBio">
        <title>Genomic Analysis of Hospital Plumbing Reveals Diverse Reservoir of Bacterial Plasmids Conferring Carbapenem Resistance.</title>
        <authorList>
            <consortium name="NISC Comparative Sequencing Program"/>
            <person name="Weingarten R.A."/>
            <person name="Johnson R.C."/>
            <person name="Conlan S."/>
            <person name="Ramsburg A.M."/>
            <person name="Dekker J.P."/>
            <person name="Lau A.F."/>
            <person name="Khil P."/>
            <person name="Odom R.T."/>
            <person name="Deming C."/>
            <person name="Park M."/>
            <person name="Thomas P.J."/>
            <person name="Henderson D.K."/>
            <person name="Palmore T.N."/>
            <person name="Segre J.A."/>
            <person name="Frank K.M."/>
        </authorList>
    </citation>
    <scope>NUCLEOTIDE SEQUENCE [LARGE SCALE GENOMIC DNA]</scope>
    <source>
        <strain evidence="4 27">ECONIH4</strain>
    </source>
</reference>
<keyword evidence="12" id="KW-0255">Endonuclease</keyword>
<reference evidence="7 41" key="14">
    <citation type="submission" date="2019-12" db="EMBL/GenBank/DDBJ databases">
        <authorList>
            <consortium name="NARMS: The National Antimicrobial Resistance Monitoring System"/>
        </authorList>
    </citation>
    <scope>NUCLEOTIDE SEQUENCE [LARGE SCALE GENOMIC DNA]</scope>
    <source>
        <strain evidence="15 30">CVM N17EC0276</strain>
        <strain evidence="7 41">CVM N19EC0596</strain>
    </source>
</reference>
<dbReference type="SMR" id="A0A024LBZ0"/>
<dbReference type="EMBL" id="AATJQG010000038">
    <property type="protein sequence ID" value="EFM0518491.1"/>
    <property type="molecule type" value="Genomic_DNA"/>
</dbReference>
<dbReference type="EMBL" id="JABUPU010000032">
    <property type="protein sequence ID" value="NYP87365.1"/>
    <property type="molecule type" value="Genomic_DNA"/>
</dbReference>
<dbReference type="GO" id="GO:0003676">
    <property type="term" value="F:nucleic acid binding"/>
    <property type="evidence" value="ECO:0007669"/>
    <property type="project" value="InterPro"/>
</dbReference>
<evidence type="ECO:0000313" key="27">
    <source>
        <dbReference type="Proteomes" id="UP000239554"/>
    </source>
</evidence>
<evidence type="ECO:0000313" key="15">
    <source>
        <dbReference type="EMBL" id="MIB63366.1"/>
    </source>
</evidence>
<reference evidence="11" key="19">
    <citation type="submission" date="2021-03" db="EMBL/GenBank/DDBJ databases">
        <authorList>
            <consortium name="NCBI Pathogen Detection Project"/>
        </authorList>
    </citation>
    <scope>NUCLEOTIDE SEQUENCE</scope>
    <source>
        <strain evidence="11">ST-87-5</strain>
        <strain evidence="10">W1_5_ERB1</strain>
    </source>
</reference>
<evidence type="ECO:0000313" key="29">
    <source>
        <dbReference type="Proteomes" id="UP000264870"/>
    </source>
</evidence>
<dbReference type="EMBL" id="NPIM01000128">
    <property type="protein sequence ID" value="RVE13169.1"/>
    <property type="molecule type" value="Genomic_DNA"/>
</dbReference>
<evidence type="ECO:0000313" key="16">
    <source>
        <dbReference type="EMBL" id="MWU33016.1"/>
    </source>
</evidence>
<dbReference type="InterPro" id="IPR014833">
    <property type="entry name" value="TnsA_N"/>
</dbReference>
<reference evidence="17 37" key="15">
    <citation type="journal article" date="2020" name="J. Appl. Microbiol.">
        <title>Genetic characterization of Shigatoxigenic and enteropathogenic Escherichia coli O80:H2 from diarrheic and septicemic calves and relatedness to human Shigatoxigenic E. coli O80:H2.</title>
        <authorList>
            <person name="Habets A."/>
            <person name="Crombe F."/>
            <person name="Nakamura K."/>
            <person name="Guerin V."/>
            <person name="De Rauw K."/>
            <person name="Pierard D."/>
            <person name="Saulmont M."/>
            <person name="Hayashi T."/>
            <person name="Mainil J.G."/>
            <person name="Thiry D."/>
        </authorList>
    </citation>
    <scope>NUCLEOTIDE SEQUENCE [LARGE SCALE GENOMIC DNA]</scope>
    <source>
        <strain evidence="18">EH3306</strain>
        <strain evidence="17 37">EH3307</strain>
    </source>
</reference>
<dbReference type="OMA" id="FYLFEWS"/>
<evidence type="ECO:0000313" key="14">
    <source>
        <dbReference type="EMBL" id="MDR6047738.1"/>
    </source>
</evidence>
<evidence type="ECO:0000313" key="5">
    <source>
        <dbReference type="EMBL" id="AXO09921.1"/>
    </source>
</evidence>
<gene>
    <name evidence="25" type="primary">tnsA_1</name>
    <name evidence="3" type="synonym">tnsA</name>
    <name evidence="19" type="ORF">AWP47_27930</name>
    <name evidence="25" type="ORF">BANRA_04518</name>
    <name evidence="4" type="ORF">C3F40_18600</name>
    <name evidence="8" type="ORF">CF22_004595</name>
    <name evidence="20" type="ORF">CG702_16805</name>
    <name evidence="22" type="ORF">CIG67_11860</name>
    <name evidence="15" type="ORF">D9E49_23715</name>
    <name evidence="5" type="ORF">DS732_27170</name>
    <name evidence="23" type="ORF">EPS97_15305</name>
    <name evidence="6" type="ORF">FJQ40_26535</name>
    <name evidence="24" type="ORF">FWK02_04020</name>
    <name evidence="18" type="ORF">G4A38_21970</name>
    <name evidence="17" type="ORF">G4A47_19575</name>
    <name evidence="7" type="ORF">GAJ12_08180</name>
    <name evidence="16" type="ORF">GP944_20095</name>
    <name evidence="12" type="ORF">HEP30_023755</name>
    <name evidence="10" type="ORF">HHH44_000726</name>
    <name evidence="21" type="ORF">HV109_01125</name>
    <name evidence="13" type="ORF">IH772_10095</name>
    <name evidence="11" type="ORF">J5U05_003639</name>
    <name evidence="2" type="ORF">KS209_0020</name>
    <name evidence="14" type="ORF">NQD80_18270</name>
    <name evidence="9" type="ORF">P6223_004475</name>
</gene>
<evidence type="ECO:0000313" key="40">
    <source>
        <dbReference type="Proteomes" id="UP000533284"/>
    </source>
</evidence>
<dbReference type="EMBL" id="JABUPJ010000038">
    <property type="protein sequence ID" value="NYQ41208.1"/>
    <property type="molecule type" value="Genomic_DNA"/>
</dbReference>
<dbReference type="Proteomes" id="UP000271175">
    <property type="component" value="Unassembled WGS sequence"/>
</dbReference>
<evidence type="ECO:0000313" key="23">
    <source>
        <dbReference type="EMBL" id="RXB28558.1"/>
    </source>
</evidence>
<dbReference type="EMBL" id="JABWMK020000069">
    <property type="protein sequence ID" value="MBB2469071.1"/>
    <property type="molecule type" value="Genomic_DNA"/>
</dbReference>
<dbReference type="Proteomes" id="UP001247581">
    <property type="component" value="Unassembled WGS sequence"/>
</dbReference>
<evidence type="ECO:0000313" key="24">
    <source>
        <dbReference type="EMBL" id="TXT03042.1"/>
    </source>
</evidence>
<evidence type="ECO:0000313" key="37">
    <source>
        <dbReference type="Proteomes" id="UP000517067"/>
    </source>
</evidence>
<dbReference type="EMBL" id="NNAK01000041">
    <property type="protein sequence ID" value="OZP02015.1"/>
    <property type="molecule type" value="Genomic_DNA"/>
</dbReference>
<proteinExistence type="predicted"/>
<dbReference type="EMBL" id="KM875544">
    <property type="protein sequence ID" value="AJT46578.1"/>
    <property type="molecule type" value="Genomic_DNA"/>
</dbReference>
<reference evidence="25 31" key="9">
    <citation type="submission" date="2018-10" db="EMBL/GenBank/DDBJ databases">
        <authorList>
            <person name="Noll B N."/>
        </authorList>
    </citation>
    <scope>NUCLEOTIDE SEQUENCE [LARGE SCALE GENOMIC DNA]</scope>
    <source>
        <strain evidence="25">Ecoli022</strain>
    </source>
</reference>
<keyword evidence="12" id="KW-0378">Hydrolase</keyword>
<evidence type="ECO:0000313" key="11">
    <source>
        <dbReference type="EMBL" id="HBA4248444.1"/>
    </source>
</evidence>
<dbReference type="Proteomes" id="UP000321461">
    <property type="component" value="Unassembled WGS sequence"/>
</dbReference>
<reference evidence="10" key="6">
    <citation type="journal article" date="2018" name="Genome Biol.">
        <title>SKESA: strategic k-mer extension for scrupulous assemblies.</title>
        <authorList>
            <person name="Souvorov A."/>
            <person name="Agarwala R."/>
            <person name="Lipman D.J."/>
        </authorList>
    </citation>
    <scope>NUCLEOTIDE SEQUENCE</scope>
    <source>
        <strain evidence="11">ST-87-5</strain>
        <strain evidence="10">W1_5_ERB1</strain>
    </source>
</reference>
<reference evidence="13" key="18">
    <citation type="submission" date="2020-09" db="EMBL/GenBank/DDBJ databases">
        <title>Emerging polyconal dissemination of OXA-244-producing E. coli in France.</title>
        <authorList>
            <person name="Emeraud C."/>
            <person name="Girlich D."/>
            <person name="Bonnin R.A."/>
            <person name="Jousset A.B."/>
            <person name="Naas T."/>
            <person name="Dortet L."/>
        </authorList>
    </citation>
    <scope>NUCLEOTIDE SEQUENCE</scope>
    <source>
        <strain evidence="13">225E3</strain>
    </source>
</reference>
<dbReference type="EMBL" id="SCIU01000029">
    <property type="protein sequence ID" value="RXB28558.1"/>
    <property type="molecule type" value="Genomic_DNA"/>
</dbReference>
<reference evidence="6 40" key="11">
    <citation type="submission" date="2019-06" db="EMBL/GenBank/DDBJ databases">
        <authorList>
            <consortium name="GenomeTrakr network: Whole genome sequencing for foodborne pathogen traceback"/>
        </authorList>
    </citation>
    <scope>NUCLEOTIDE SEQUENCE [LARGE SCALE GENOMIC DNA]</scope>
    <source>
        <strain evidence="8 38">AZ-TG60901</strain>
        <strain evidence="6 40">PSU-1847</strain>
    </source>
</reference>
<evidence type="ECO:0000313" key="39">
    <source>
        <dbReference type="Proteomes" id="UP000531761"/>
    </source>
</evidence>
<evidence type="ECO:0000313" key="41">
    <source>
        <dbReference type="Proteomes" id="UP000537181"/>
    </source>
</evidence>
<evidence type="ECO:0000313" key="35">
    <source>
        <dbReference type="Proteomes" id="UP000441160"/>
    </source>
</evidence>
<dbReference type="EMBL" id="VSBS01000076">
    <property type="protein sequence ID" value="TXT03042.1"/>
    <property type="molecule type" value="Genomic_DNA"/>
</dbReference>
<evidence type="ECO:0000313" key="6">
    <source>
        <dbReference type="EMBL" id="EFB1700848.1"/>
    </source>
</evidence>
<reference evidence="12 39" key="17">
    <citation type="submission" date="2020-08" db="EMBL/GenBank/DDBJ databases">
        <title>Draft genome sequences of isolates of diverse host origin from the E. coli Reference Center.</title>
        <authorList>
            <person name="Lacher D.W."/>
            <person name="Mammel M.K."/>
            <person name="Gangiredla J."/>
            <person name="Gebru S.T."/>
            <person name="Barnaba T.J."/>
            <person name="Majowicz S.A."/>
            <person name="Dudley E.G."/>
        </authorList>
    </citation>
    <scope>NUCLEOTIDE SEQUENCE [LARGE SCALE GENOMIC DNA]</scope>
    <source>
        <strain evidence="12 39">10.0349</strain>
    </source>
</reference>
<dbReference type="Proteomes" id="UP000288459">
    <property type="component" value="Unassembled WGS sequence"/>
</dbReference>
<evidence type="ECO:0000259" key="1">
    <source>
        <dbReference type="Pfam" id="PF08722"/>
    </source>
</evidence>
<geneLocation type="plasmid" evidence="5">
    <name>unnamed1</name>
</geneLocation>
<name>A0A024LBZ0_ECOLX</name>
<dbReference type="Proteomes" id="UP000185794">
    <property type="component" value="Unassembled WGS sequence"/>
</dbReference>
<dbReference type="Proteomes" id="UP000256244">
    <property type="component" value="Plasmid unnamed1"/>
</dbReference>
<evidence type="ECO:0000313" key="10">
    <source>
        <dbReference type="EMBL" id="HAH1417375.1"/>
    </source>
</evidence>
<evidence type="ECO:0000313" key="20">
    <source>
        <dbReference type="EMBL" id="OZP02015.1"/>
    </source>
</evidence>
<dbReference type="Pfam" id="PF08722">
    <property type="entry name" value="Tn7_TnsA-like_N"/>
    <property type="match status" value="1"/>
</dbReference>
<evidence type="ECO:0000313" key="32">
    <source>
        <dbReference type="Proteomes" id="UP000288459"/>
    </source>
</evidence>
<dbReference type="RefSeq" id="WP_000090707.1">
    <property type="nucleotide sequence ID" value="NZ_AP021894.1"/>
</dbReference>
<accession>A0A024LBZ0</accession>
<protein>
    <submittedName>
        <fullName evidence="6 9">Transposase</fullName>
    </submittedName>
    <submittedName>
        <fullName evidence="3">Tn7-like transposase TnsA</fullName>
    </submittedName>
    <submittedName>
        <fullName evidence="12">TnsA endonuclease N-terminal domain-containing protein</fullName>
    </submittedName>
    <submittedName>
        <fullName evidence="25">Transposon Tn7 transposition protein TnsA</fullName>
    </submittedName>
</protein>
<dbReference type="Proteomes" id="UP000517067">
    <property type="component" value="Unassembled WGS sequence"/>
</dbReference>
<evidence type="ECO:0000313" key="36">
    <source>
        <dbReference type="Proteomes" id="UP000512182"/>
    </source>
</evidence>
<evidence type="ECO:0000313" key="25">
    <source>
        <dbReference type="EMBL" id="VCY85808.1"/>
    </source>
</evidence>
<dbReference type="Proteomes" id="UP000290652">
    <property type="component" value="Unassembled WGS sequence"/>
</dbReference>
<dbReference type="GeneID" id="99707982"/>
<evidence type="ECO:0000313" key="28">
    <source>
        <dbReference type="Proteomes" id="UP000256244"/>
    </source>
</evidence>
<dbReference type="EMBL" id="JANIDP010000059">
    <property type="protein sequence ID" value="MDR6047738.1"/>
    <property type="molecule type" value="Genomic_DNA"/>
</dbReference>
<evidence type="ECO:0000313" key="34">
    <source>
        <dbReference type="Proteomes" id="UP000321461"/>
    </source>
</evidence>
<dbReference type="AlphaFoldDB" id="A0A024LBZ0"/>
<reference evidence="5 28" key="8">
    <citation type="submission" date="2018-08" db="EMBL/GenBank/DDBJ databases">
        <title>Complete genome sequencing and genomic characterization of five Escherichia coli strains co-producing MCR-1 and ESBLs from different origins in China.</title>
        <authorList>
            <person name="Bai L."/>
        </authorList>
    </citation>
    <scope>NUCLEOTIDE SEQUENCE [LARGE SCALE GENOMIC DNA]</scope>
    <source>
        <strain evidence="5">Cq9</strain>
        <strain evidence="28">cq9</strain>
        <plasmid evidence="28">Plasmid unnamed1</plasmid>
        <plasmid evidence="5">unnamed1</plasmid>
    </source>
</reference>
<dbReference type="Proteomes" id="UP000531761">
    <property type="component" value="Unassembled WGS sequence"/>
</dbReference>
<evidence type="ECO:0000313" key="3">
    <source>
        <dbReference type="EMBL" id="ALF34769.1"/>
    </source>
</evidence>
<reference evidence="16 35" key="13">
    <citation type="submission" date="2019-12" db="EMBL/GenBank/DDBJ databases">
        <title>Enteriobacteria Tanzani isolates_8377-8380.</title>
        <authorList>
            <person name="Subbiah M."/>
            <person name="Call D."/>
        </authorList>
    </citation>
    <scope>NUCLEOTIDE SEQUENCE [LARGE SCALE GENOMIC DNA]</scope>
    <source>
        <strain evidence="16 35">8378wB3</strain>
    </source>
</reference>
<dbReference type="Proteomes" id="UP000264870">
    <property type="component" value="Unassembled WGS sequence"/>
</dbReference>
<evidence type="ECO:0000313" key="31">
    <source>
        <dbReference type="Proteomes" id="UP000281521"/>
    </source>
</evidence>
<dbReference type="EMBL" id="ROAL01000032">
    <property type="protein sequence ID" value="MIB63366.1"/>
    <property type="molecule type" value="Genomic_DNA"/>
</dbReference>
<dbReference type="EMBL" id="KT347600">
    <property type="protein sequence ID" value="ALF34769.1"/>
    <property type="molecule type" value="Genomic_DNA"/>
</dbReference>
<dbReference type="EMBL" id="JACZOI010000022">
    <property type="protein sequence ID" value="MBE0977646.1"/>
    <property type="molecule type" value="Genomic_DNA"/>
</dbReference>
<dbReference type="EMBL" id="ABLFQU030000059">
    <property type="protein sequence ID" value="EMM0027813.1"/>
    <property type="molecule type" value="Genomic_DNA"/>
</dbReference>
<reference evidence="20 29" key="4">
    <citation type="submission" date="2017-07" db="EMBL/GenBank/DDBJ databases">
        <authorList>
            <person name="Zhi S."/>
            <person name="Banting G."/>
            <person name="Neumann N."/>
        </authorList>
    </citation>
    <scope>NUCLEOTIDE SEQUENCE [LARGE SCALE GENOMIC DNA]</scope>
    <source>
        <strain evidence="20 29">WW41</strain>
    </source>
</reference>
<dbReference type="EMBL" id="AASDBN010000112">
    <property type="protein sequence ID" value="EFB1700848.1"/>
    <property type="molecule type" value="Genomic_DNA"/>
</dbReference>
<dbReference type="Proteomes" id="UP000528504">
    <property type="component" value="Unassembled WGS sequence"/>
</dbReference>
<dbReference type="GO" id="GO:0004519">
    <property type="term" value="F:endonuclease activity"/>
    <property type="evidence" value="ECO:0007669"/>
    <property type="project" value="UniProtKB-KW"/>
</dbReference>
<keyword evidence="12" id="KW-0540">Nuclease</keyword>
<dbReference type="Proteomes" id="UP000441160">
    <property type="component" value="Unassembled WGS sequence"/>
</dbReference>
<evidence type="ECO:0000313" key="30">
    <source>
        <dbReference type="Proteomes" id="UP000271175"/>
    </source>
</evidence>
<feature type="domain" description="TnsA endonuclease N-terminal" evidence="1">
    <location>
        <begin position="73"/>
        <end position="172"/>
    </location>
</feature>
<reference evidence="22 32" key="5">
    <citation type="submission" date="2017-08" db="EMBL/GenBank/DDBJ databases">
        <title>Sequencing of Escherichia coli CCPM 6219.</title>
        <authorList>
            <person name="Liu S.-L."/>
            <person name="Zhou Y.-J."/>
            <person name="Zhao M.-F."/>
        </authorList>
    </citation>
    <scope>NUCLEOTIDE SEQUENCE [LARGE SCALE GENOMIC DNA]</scope>
    <source>
        <strain evidence="22 32">CCPM 6219</strain>
    </source>
</reference>
<evidence type="ECO:0000313" key="7">
    <source>
        <dbReference type="EMBL" id="EFH6165018.1"/>
    </source>
</evidence>
<dbReference type="EMBL" id="CP031547">
    <property type="protein sequence ID" value="AXO09921.1"/>
    <property type="molecule type" value="Genomic_DNA"/>
</dbReference>
<dbReference type="EMBL" id="AASWKX010000007">
    <property type="protein sequence ID" value="EFH6165018.1"/>
    <property type="molecule type" value="Genomic_DNA"/>
</dbReference>
<evidence type="ECO:0000313" key="4">
    <source>
        <dbReference type="EMBL" id="AUY03594.1"/>
    </source>
</evidence>
<evidence type="ECO:0000313" key="21">
    <source>
        <dbReference type="EMBL" id="QLY95333.1"/>
    </source>
</evidence>
<reference evidence="9" key="21">
    <citation type="submission" date="2024-02" db="EMBL/GenBank/DDBJ databases">
        <authorList>
            <consortium name="Clinical and Environmental Microbiology Branch: Whole genome sequencing antimicrobial resistance pathogens in the healthcare setting"/>
        </authorList>
    </citation>
    <scope>NUCLEOTIDE SEQUENCE</scope>
    <source>
        <strain evidence="9">2023CK-00345</strain>
    </source>
</reference>
<evidence type="ECO:0000313" key="22">
    <source>
        <dbReference type="EMBL" id="RVE13169.1"/>
    </source>
</evidence>
<geneLocation type="plasmid" evidence="3">
    <name>pEC5207</name>
</geneLocation>
<dbReference type="EMBL" id="LRKC01000173">
    <property type="protein sequence ID" value="OKV04486.1"/>
    <property type="molecule type" value="Genomic_DNA"/>
</dbReference>
<evidence type="ECO:0000313" key="42">
    <source>
        <dbReference type="Proteomes" id="UP001247581"/>
    </source>
</evidence>
<organism evidence="6 40">
    <name type="scientific">Escherichia coli</name>
    <dbReference type="NCBI Taxonomy" id="562"/>
    <lineage>
        <taxon>Bacteria</taxon>
        <taxon>Pseudomonadati</taxon>
        <taxon>Pseudomonadota</taxon>
        <taxon>Gammaproteobacteria</taxon>
        <taxon>Enterobacterales</taxon>
        <taxon>Enterobacteriaceae</taxon>
        <taxon>Escherichia</taxon>
    </lineage>
</organism>
<evidence type="ECO:0000313" key="12">
    <source>
        <dbReference type="EMBL" id="MBB2469071.1"/>
    </source>
</evidence>
<dbReference type="EMBL" id="CP026399">
    <property type="protein sequence ID" value="AUY03594.1"/>
    <property type="molecule type" value="Genomic_DNA"/>
</dbReference>
<reference evidence="2" key="1">
    <citation type="submission" date="2014-10" db="EMBL/GenBank/DDBJ databases">
        <authorList>
            <person name="Boerlin P."/>
            <person name="Chalmers G."/>
            <person name="Kropinski A.M."/>
            <person name="Scott H.M."/>
            <person name="Agga G."/>
            <person name="Amachawadi R."/>
        </authorList>
    </citation>
    <scope>NUCLEOTIDE SEQUENCE</scope>
    <source>
        <strain evidence="2">KS209</strain>
    </source>
</reference>
<evidence type="ECO:0000313" key="13">
    <source>
        <dbReference type="EMBL" id="MBE0977646.1"/>
    </source>
</evidence>
<dbReference type="Gene3D" id="3.40.1350.10">
    <property type="match status" value="1"/>
</dbReference>
<evidence type="ECO:0000313" key="8">
    <source>
        <dbReference type="EMBL" id="EFM0518491.1"/>
    </source>
</evidence>
<evidence type="ECO:0000313" key="9">
    <source>
        <dbReference type="EMBL" id="EMM0027813.1"/>
    </source>
</evidence>
<dbReference type="Proteomes" id="UP000640866">
    <property type="component" value="Unassembled WGS sequence"/>
</dbReference>
<sequence>MARGRRLKSYLDYENALGDGIGVGYGQSYQPWLRAQDVKSRGNRSIVFGLKTFRNHHLLSSVESNFFYLAEFNDSVIDIREQFPLFPLRLTQQIANHLHFQHPMVRGVRGVPVEVLNVMTTDFLLTLRTPEGGLRYKAIAVKHNESIPEREAQKLEIERMFWQLIDVEFQIYVGSELNNVVGKNICWATSVLRDGSEFYDKYPLDKILWKLKPDVYPIVGLRAMISSIFGVDAQEAMMLLQAMIGLKMINVDLSYPILETGLIKIISNDHYIGLNANGYY</sequence>
<dbReference type="Proteomes" id="UP000844228">
    <property type="component" value="Unassembled WGS sequence"/>
</dbReference>
<reference evidence="3" key="2">
    <citation type="journal article" date="2015" name="Front. Microbiol.">
        <title>Prevalence of extended-spectrum cephalosporin-resistant in a farrowing farm: ST1121 clone harboring IncHI2 plasmid contributes to the dissemination of.</title>
        <authorList>
            <person name="Deng H."/>
            <person name="Si H.B."/>
            <person name="Zeng S.Y."/>
            <person name="Sun J."/>
            <person name="Fang L.X."/>
            <person name="Yang R.S."/>
            <person name="Liu Y.H."/>
            <person name="Liao X.P."/>
        </authorList>
    </citation>
    <scope>NUCLEOTIDE SEQUENCE</scope>
    <source>
        <strain evidence="3">EC5207</strain>
        <plasmid evidence="3">pEC5207</plasmid>
    </source>
</reference>
<dbReference type="SUPFAM" id="SSF52980">
    <property type="entry name" value="Restriction endonuclease-like"/>
    <property type="match status" value="1"/>
</dbReference>
<evidence type="ECO:0000313" key="26">
    <source>
        <dbReference type="Proteomes" id="UP000185794"/>
    </source>
</evidence>
<reference evidence="24 34" key="12">
    <citation type="submission" date="2019-08" db="EMBL/GenBank/DDBJ databases">
        <title>Whole genome analysis of cultivated E. coli strains isolated from CD patients and healthy donors.</title>
        <authorList>
            <person name="Siniagina M.N."/>
            <person name="Markelova M.I."/>
            <person name="Laikov A.V."/>
            <person name="Boulygina E.A."/>
            <person name="Khusnutdinova D.R."/>
            <person name="Kharchenko A."/>
            <person name="Grigoryeva T.V."/>
        </authorList>
    </citation>
    <scope>NUCLEOTIDE SEQUENCE [LARGE SCALE GENOMIC DNA]</scope>
    <source>
        <strain evidence="24 34">3_77_5</strain>
    </source>
</reference>
<dbReference type="EMBL" id="DADRWU010000039">
    <property type="protein sequence ID" value="HBA4248444.1"/>
    <property type="molecule type" value="Genomic_DNA"/>
</dbReference>
<evidence type="ECO:0000313" key="38">
    <source>
        <dbReference type="Proteomes" id="UP000528504"/>
    </source>
</evidence>
<evidence type="ECO:0000313" key="19">
    <source>
        <dbReference type="EMBL" id="OKV04486.1"/>
    </source>
</evidence>
<evidence type="ECO:0000313" key="18">
    <source>
        <dbReference type="EMBL" id="NYQ41208.1"/>
    </source>
</evidence>
<dbReference type="PATRIC" id="fig|562.10495.peg.4474"/>
<dbReference type="Proteomes" id="UP000281521">
    <property type="component" value="Unassembled WGS sequence"/>
</dbReference>
<accession>A0A2A2XQ78</accession>
<dbReference type="Proteomes" id="UP000537181">
    <property type="component" value="Unassembled WGS sequence"/>
</dbReference>
<dbReference type="Proteomes" id="UP000540485">
    <property type="component" value="Unassembled WGS sequence"/>
</dbReference>
<keyword evidence="3" id="KW-0614">Plasmid</keyword>
<dbReference type="EMBL" id="UWXJ01000001">
    <property type="protein sequence ID" value="VCY85808.1"/>
    <property type="molecule type" value="Genomic_DNA"/>
</dbReference>
<reference evidence="14 42" key="20">
    <citation type="submission" date="2022-07" db="EMBL/GenBank/DDBJ databases">
        <title>The wastewater resistome of Residential Aged Care Facilities indicates a role of antimicrobial stewardship in reducing resistance.</title>
        <authorList>
            <person name="Sapula S."/>
            <person name="Hart B.J."/>
            <person name="Henrietta V."/>
            <person name="Amsalu A."/>
            <person name="Jon W."/>
            <person name="Siderius N."/>
            <person name="Nguyen L."/>
            <person name="Turnidge J."/>
            <person name="Gerber C."/>
        </authorList>
    </citation>
    <scope>NUCLEOTIDE SEQUENCE [LARGE SCALE GENOMIC DNA]</scope>
    <source>
        <strain evidence="14 42">ECA685</strain>
    </source>
</reference>
<dbReference type="InterPro" id="IPR011335">
    <property type="entry name" value="Restrct_endonuc-II-like"/>
</dbReference>
<dbReference type="EMBL" id="DABALL010000003">
    <property type="protein sequence ID" value="HAH1417375.1"/>
    <property type="molecule type" value="Genomic_DNA"/>
</dbReference>
<reference evidence="23 33" key="10">
    <citation type="submission" date="2019-01" db="EMBL/GenBank/DDBJ databases">
        <title>Genomic analysis of febrile catheter-associated UTI E. coli isolates.</title>
        <authorList>
            <person name="Potter R."/>
            <person name="Zou Z."/>
            <person name="Henderson J."/>
            <person name="Dantas G."/>
        </authorList>
    </citation>
    <scope>NUCLEOTIDE SEQUENCE [LARGE SCALE GENOMIC DNA]</scope>
    <source>
        <strain evidence="23 33">49_rectal</strain>
    </source>
</reference>
<dbReference type="CDD" id="cd22362">
    <property type="entry name" value="TnsA_endonuclease-like"/>
    <property type="match status" value="1"/>
</dbReference>
<dbReference type="Proteomes" id="UP000239554">
    <property type="component" value="Chromosome"/>
</dbReference>
<evidence type="ECO:0000313" key="33">
    <source>
        <dbReference type="Proteomes" id="UP000290652"/>
    </source>
</evidence>
<reference evidence="21 36" key="16">
    <citation type="submission" date="2020-06" db="EMBL/GenBank/DDBJ databases">
        <title>REHAB project genomes.</title>
        <authorList>
            <person name="Shaw L.P."/>
        </authorList>
    </citation>
    <scope>NUCLEOTIDE SEQUENCE [LARGE SCALE GENOMIC DNA]</scope>
    <source>
        <strain evidence="21 36">RHBSTW-00177</strain>
    </source>
</reference>
<dbReference type="Proteomes" id="UP000512182">
    <property type="component" value="Chromosome"/>
</dbReference>
<reference evidence="19 26" key="3">
    <citation type="journal article" date="2017" name="Front. Cell. Infect. Microbiol.">
        <title>Chaperone-usher pili loci of human colonization factor-negative enterotoxigenic Escherichia coli.</title>
        <authorList>
            <person name="Del Canto F."/>
            <person name="Vidal R."/>
            <person name="Stine O.C."/>
            <person name="Pop M."/>
        </authorList>
    </citation>
    <scope>NUCLEOTIDE SEQUENCE [LARGE SCALE GENOMIC DNA]</scope>
    <source>
        <strain evidence="19 26">700324</strain>
    </source>
</reference>
<evidence type="ECO:0000313" key="2">
    <source>
        <dbReference type="EMBL" id="AJT46578.1"/>
    </source>
</evidence>
<dbReference type="Proteomes" id="UP000533284">
    <property type="component" value="Unassembled WGS sequence"/>
</dbReference>
<evidence type="ECO:0000313" key="17">
    <source>
        <dbReference type="EMBL" id="NYP87365.1"/>
    </source>
</evidence>
<dbReference type="InterPro" id="IPR011856">
    <property type="entry name" value="tRNA_endonuc-like_dom_sf"/>
</dbReference>
<dbReference type="Proteomes" id="UP000871786">
    <property type="component" value="Unassembled WGS sequence"/>
</dbReference>